<dbReference type="InterPro" id="IPR036431">
    <property type="entry name" value="ARID_dom_sf"/>
</dbReference>
<dbReference type="EMBL" id="ML005720">
    <property type="protein sequence ID" value="RKP17682.1"/>
    <property type="molecule type" value="Genomic_DNA"/>
</dbReference>
<organism evidence="6 7">
    <name type="scientific">Rozella allomycis (strain CSF55)</name>
    <dbReference type="NCBI Taxonomy" id="988480"/>
    <lineage>
        <taxon>Eukaryota</taxon>
        <taxon>Fungi</taxon>
        <taxon>Fungi incertae sedis</taxon>
        <taxon>Cryptomycota</taxon>
        <taxon>Cryptomycota incertae sedis</taxon>
        <taxon>Rozella</taxon>
    </lineage>
</organism>
<dbReference type="GO" id="GO:0003677">
    <property type="term" value="F:DNA binding"/>
    <property type="evidence" value="ECO:0007669"/>
    <property type="project" value="InterPro"/>
</dbReference>
<keyword evidence="1" id="KW-0805">Transcription regulation</keyword>
<evidence type="ECO:0000313" key="6">
    <source>
        <dbReference type="EMBL" id="RKP17682.1"/>
    </source>
</evidence>
<dbReference type="SMART" id="SM01014">
    <property type="entry name" value="ARID"/>
    <property type="match status" value="1"/>
</dbReference>
<evidence type="ECO:0000256" key="3">
    <source>
        <dbReference type="ARBA" id="ARBA00023242"/>
    </source>
</evidence>
<reference evidence="7" key="1">
    <citation type="journal article" date="2018" name="Nat. Microbiol.">
        <title>Leveraging single-cell genomics to expand the fungal tree of life.</title>
        <authorList>
            <person name="Ahrendt S.R."/>
            <person name="Quandt C.A."/>
            <person name="Ciobanu D."/>
            <person name="Clum A."/>
            <person name="Salamov A."/>
            <person name="Andreopoulos B."/>
            <person name="Cheng J.F."/>
            <person name="Woyke T."/>
            <person name="Pelin A."/>
            <person name="Henrissat B."/>
            <person name="Reynolds N.K."/>
            <person name="Benny G.L."/>
            <person name="Smith M.E."/>
            <person name="James T.Y."/>
            <person name="Grigoriev I.V."/>
        </authorList>
    </citation>
    <scope>NUCLEOTIDE SEQUENCE [LARGE SCALE GENOMIC DNA]</scope>
    <source>
        <strain evidence="7">CSF55</strain>
    </source>
</reference>
<dbReference type="InterPro" id="IPR052406">
    <property type="entry name" value="Chromatin_Remodeling_Comp"/>
</dbReference>
<dbReference type="SUPFAM" id="SSF46774">
    <property type="entry name" value="ARID-like"/>
    <property type="match status" value="1"/>
</dbReference>
<dbReference type="CDD" id="cd16100">
    <property type="entry name" value="ARID"/>
    <property type="match status" value="1"/>
</dbReference>
<evidence type="ECO:0000313" key="7">
    <source>
        <dbReference type="Proteomes" id="UP000281549"/>
    </source>
</evidence>
<sequence>MEFPFSIPIKGIDYTPEYDAFVRDLDIFHRSRGVLGGIKLDLYKLKQLVRANGGVEAITQERGWKKIATYFDLALTCTNAATYMQALWDYDLSNGDPSKTPSVPEGLQKQVMIHRIMAQVSDNETLKTRLRKETSWMMNSTNKAKVDDDSTSSEDEKQSPEIALKPTALYGEGRNLGRLMLAVYSQLFNEFEFALPQLLNISAQPDVFLLDHLPRFTESVLFYFSSILKIYLKCLPIENIENFEISVKNTLAIDNNVTLPQSYAFYLSRRDFDLKILLLFRNLSLNRNNAKILSKSNELKCILESISQIPLNVLYFHEWHKLCIDIIDNICYHSDIWRSNAIFNYISSLLYFSDLYFVSASCQILSKILIDPANTSFVEKISPGYVKRSLDLLLCGDLRLVRSNLDFLYQFVDASLRIQSDLKVAHHFFINQILTFIKQRVQMFNDPVIIKFMLNRIHKPSKTTLRDG</sequence>
<evidence type="ECO:0000256" key="4">
    <source>
        <dbReference type="SAM" id="MobiDB-lite"/>
    </source>
</evidence>
<keyword evidence="3" id="KW-0539">Nucleus</keyword>
<proteinExistence type="predicted"/>
<dbReference type="SMART" id="SM00501">
    <property type="entry name" value="BRIGHT"/>
    <property type="match status" value="1"/>
</dbReference>
<name>A0A4P9YFF4_ROZAC</name>
<dbReference type="AlphaFoldDB" id="A0A4P9YFF4"/>
<feature type="compositionally biased region" description="Basic and acidic residues" evidence="4">
    <location>
        <begin position="144"/>
        <end position="159"/>
    </location>
</feature>
<keyword evidence="2" id="KW-0804">Transcription</keyword>
<dbReference type="Gene3D" id="1.10.150.60">
    <property type="entry name" value="ARID DNA-binding domain"/>
    <property type="match status" value="1"/>
</dbReference>
<gene>
    <name evidence="6" type="ORF">ROZALSC1DRAFT_30550</name>
</gene>
<dbReference type="Proteomes" id="UP000281549">
    <property type="component" value="Unassembled WGS sequence"/>
</dbReference>
<feature type="region of interest" description="Disordered" evidence="4">
    <location>
        <begin position="141"/>
        <end position="160"/>
    </location>
</feature>
<protein>
    <recommendedName>
        <fullName evidence="5">ARID domain-containing protein</fullName>
    </recommendedName>
</protein>
<evidence type="ECO:0000256" key="2">
    <source>
        <dbReference type="ARBA" id="ARBA00023163"/>
    </source>
</evidence>
<dbReference type="PANTHER" id="PTHR22970:SF14">
    <property type="entry name" value="AT-RICH INTERACTIVE DOMAIN-CONTAINING PROTEIN 2"/>
    <property type="match status" value="1"/>
</dbReference>
<evidence type="ECO:0000259" key="5">
    <source>
        <dbReference type="PROSITE" id="PS51011"/>
    </source>
</evidence>
<accession>A0A4P9YFF4</accession>
<evidence type="ECO:0000256" key="1">
    <source>
        <dbReference type="ARBA" id="ARBA00023015"/>
    </source>
</evidence>
<dbReference type="InterPro" id="IPR001606">
    <property type="entry name" value="ARID_dom"/>
</dbReference>
<dbReference type="PROSITE" id="PS51011">
    <property type="entry name" value="ARID"/>
    <property type="match status" value="1"/>
</dbReference>
<dbReference type="PANTHER" id="PTHR22970">
    <property type="entry name" value="AT-RICH INTERACTIVE DOMAIN-CONTAINING PROTEIN 2"/>
    <property type="match status" value="1"/>
</dbReference>
<feature type="domain" description="ARID" evidence="5">
    <location>
        <begin position="8"/>
        <end position="100"/>
    </location>
</feature>
<dbReference type="Pfam" id="PF01388">
    <property type="entry name" value="ARID"/>
    <property type="match status" value="1"/>
</dbReference>